<evidence type="ECO:0000256" key="1">
    <source>
        <dbReference type="SAM" id="MobiDB-lite"/>
    </source>
</evidence>
<reference evidence="2 3" key="1">
    <citation type="submission" date="2019-12" db="EMBL/GenBank/DDBJ databases">
        <title>Functional and genomic insights into the Sphingobium yanoikuyae YC-JY1, a bacterium efficiently degrading bisphenol A.</title>
        <authorList>
            <person name="Jia Y."/>
            <person name="Li X."/>
            <person name="Wang J."/>
            <person name="Eltoukhy A."/>
            <person name="Lamraoui I."/>
            <person name="Yan Y."/>
        </authorList>
    </citation>
    <scope>NUCLEOTIDE SEQUENCE [LARGE SCALE GENOMIC DNA]</scope>
    <source>
        <strain evidence="2 3">YC-JY1</strain>
    </source>
</reference>
<name>A0A085K0F6_SPHYA</name>
<feature type="compositionally biased region" description="Basic and acidic residues" evidence="1">
    <location>
        <begin position="296"/>
        <end position="309"/>
    </location>
</feature>
<feature type="region of interest" description="Disordered" evidence="1">
    <location>
        <begin position="267"/>
        <end position="309"/>
    </location>
</feature>
<feature type="region of interest" description="Disordered" evidence="1">
    <location>
        <begin position="1"/>
        <end position="62"/>
    </location>
</feature>
<accession>A0A085K0F6</accession>
<feature type="compositionally biased region" description="Basic and acidic residues" evidence="1">
    <location>
        <begin position="208"/>
        <end position="223"/>
    </location>
</feature>
<dbReference type="Pfam" id="PF18821">
    <property type="entry name" value="LPD7"/>
    <property type="match status" value="1"/>
</dbReference>
<sequence>MAAESKASAPRRRTNGIAIDDKTVSKAVGTKDRSDPVEPEIAIAPTPPVKADARQAPTAPSVVAGDLPEAVRKRYYADKAKWSGDPAYFTSADAKDPAFRDQGRRLLTANESQEVVKDMVAIAQHRGWDRIHITGSETFRRAAWLEASRNGLEVRGYKPNERDLQELDRVRGEASKNSIAPITSRDAAESRDPAPARRSSTQGQADRAPPRGSDRSLPNDRAIDSQLRVMEAVVQRTLFDNPEAIMRVMGVARAQLQAHVAAGRTIKPAEVRDRGPSVQRSVEPAAAPARGATVRPGREHKPPERNRAR</sequence>
<proteinExistence type="predicted"/>
<evidence type="ECO:0000313" key="3">
    <source>
        <dbReference type="Proteomes" id="UP000464086"/>
    </source>
</evidence>
<feature type="region of interest" description="Disordered" evidence="1">
    <location>
        <begin position="165"/>
        <end position="223"/>
    </location>
</feature>
<protein>
    <submittedName>
        <fullName evidence="2">DNA transfer protein</fullName>
    </submittedName>
</protein>
<dbReference type="AlphaFoldDB" id="A0A085K0F6"/>
<organism evidence="2 3">
    <name type="scientific">Sphingobium yanoikuyae</name>
    <name type="common">Sphingomonas yanoikuyae</name>
    <dbReference type="NCBI Taxonomy" id="13690"/>
    <lineage>
        <taxon>Bacteria</taxon>
        <taxon>Pseudomonadati</taxon>
        <taxon>Pseudomonadota</taxon>
        <taxon>Alphaproteobacteria</taxon>
        <taxon>Sphingomonadales</taxon>
        <taxon>Sphingomonadaceae</taxon>
        <taxon>Sphingobium</taxon>
    </lineage>
</organism>
<evidence type="ECO:0000313" key="2">
    <source>
        <dbReference type="EMBL" id="QHD69388.1"/>
    </source>
</evidence>
<dbReference type="InterPro" id="IPR040677">
    <property type="entry name" value="LPD7"/>
</dbReference>
<gene>
    <name evidence="2" type="ORF">GS397_21565</name>
</gene>
<feature type="compositionally biased region" description="Basic and acidic residues" evidence="1">
    <location>
        <begin position="19"/>
        <end position="36"/>
    </location>
</feature>
<feature type="compositionally biased region" description="Basic and acidic residues" evidence="1">
    <location>
        <begin position="165"/>
        <end position="174"/>
    </location>
</feature>
<dbReference type="EMBL" id="CP047218">
    <property type="protein sequence ID" value="QHD69388.1"/>
    <property type="molecule type" value="Genomic_DNA"/>
</dbReference>
<dbReference type="RefSeq" id="WP_004212779.1">
    <property type="nucleotide sequence ID" value="NZ_CAIGKD010000008.1"/>
</dbReference>
<feature type="compositionally biased region" description="Basic and acidic residues" evidence="1">
    <location>
        <begin position="186"/>
        <end position="195"/>
    </location>
</feature>
<dbReference type="Proteomes" id="UP000464086">
    <property type="component" value="Chromosome"/>
</dbReference>